<accession>A0ABU8H4L3</accession>
<keyword evidence="4" id="KW-1185">Reference proteome</keyword>
<sequence>MIGTMTSTRRVRARALQTSGMALAMVAAPPAFAQCAPDPTQTNIVTSCTGTDSDGLVVTTYGTTVDVSAGATVQGGGRPGIAVTLPSTSYGSAVSVTVAGTVDGGAQPGVSLVWQTPAGGYGYNDANLKLTVAQGGSVTGSNALLLGRSNGSGYVFGSPIATIDNSGTLTGSSGIALLAATPGFGKFVITNRATGTIGAISGTVTALNNAGTIDGGTHSAIDWGGVFESYGTLTNSGTITAAGSAATLANLAWTATFTNSGTISNTGTGAAVAGNVLTLTNAAGGRIASATATAISAGTTLTLTNAGTITGNVVTAASPSYTGTSTIDSHAGTINGSVTFGAGDDTLVAGWNNGLVTGITGPINGGAGTDTVRVRFTADATVAGTITLPTNFERFTLAPDAKVTATIADGFAGPGLLTTSGYGTVVNRTTLTGTTQAVQIGAYDYGNAPIFINAATITTTGGTGTDVAVALGLYAARFENSGTIVAANNGVSGEPSGQFVNTATGTITAVNTGVSLFGTGFANAGTIRSTGGTGVNLRGTASTIRTNSGLIEGKVAGARISSFFANTGTITSPGTGVLVDYDGVLDNRAGGTINGGVAGTVTGLWNATVINAGTINGDVRLIGRASNGSYSANRFYALAGGVVNGNLTLGASDVLIAELAGSSGGRIAGITGTVTATDAQLRYRVRTDTNADLTLPAGFAGVGYDLYDNATLTLSGSAAQSAPALYTAPLTLAGRGIVDLDATITATSQPVIQVGSLQIAPGEIRPATNGLTITSRGALTLDRSDSNSYPYAAVVLGENDVFTNAGTITVVDRALTAYSRMTAIAGGKTVTNSGTITLDGATGISSGRDVINSGSIVQASGGRVAAGISGVTNLTNSGTIDVAGTAVELSNYYVGAIVNSGRLASSGSIAIGLGAYSYSSYGLTVTNLAGGTISGGAGQAIQMGGGTLRNAGTITGTVDLGYSPNGGRAWNSAVYVADGGTITGDLRFGGGDDLFVAVEDVGGVSGTIDGGAGSDTYIHARSTSGTVALGSLTAINFEYEGVRALGADTLVTIGAAAPFDGEVRISGDGTIVNSATLNGSVSTGNYYATSQDPTHTDAQLAAFTNSGTIAGGFYGGVGAFTNSGMLGTTTFRGQALSLYATPTFVNTGTISNSGSGSTIYLTGTQSTTITNSGTITGGGVYAAVEAYWPYYDPYYYYYPRPVTTTSPPAPIALAMSNSGTITVGGNGVTLSAGNYAINGVATVLLNNSGTIATDAIGGHAVALSAVGYLPGEQSVTLTNSGTIQANGGGSPLPADPYAGAAPVYGSTPAVAVRYAVNAGDIAAITNTATGTIEATGTLSAAIMGRGALDLTNAGTIRGSNGTALAGNDYLSYHLGSDRLAGAIQTVGDADNRIVNTGTIIGSIGLGGGNDRIENRGTITGDVVLGAGDDIFLQQANATLTGTVDGGDGTDMLIVDATGGGTINAAQFVRFEGLSQTGQGNVNYLGSFGFDTIGLVGGTITVAAGDTLATSGPVALTGSSADETVINNGTILGAVALGAGNDTFVEGPNSRVTGVVDGGTGDDLYSVVLAGDRSGIGARTGFERLAVGGTGTLRLTLDQDFTSLALNGANADLTLAGYRIAGVTGSDAAETLRVDGDIARVALGGGDDTLALGTSVAMGRYDGGSGTDTLAFTAAAPVTLVGSATGFERVALTGGALTVAGMLGSAAAPLAFTTADTQLTVADGGTLAGVIDLGTGKTRFRLAAGGTLVGSVAGGGQGSATVALAGDRTLTNALTGFATLTTEGSGTLSLAGTYAFDRVGGTGNLTVLANAALTTGQLRFGDDDNRLTIAGRFAGSVDGGAGRNTIAISGGNAAAPVAFGSIAQVAALSMSDGFATVSGNAALGTVDMSGGRLVGLAGSTLSADQFLIRPGATFGSAGTVNGNVTVAGILSPGASPGTMTVNGNVALQSGSLSLFEITPTVYDKLVVNGAVTIASGATLQLAPSGTLRPGTSYDLITASGGITGSYATILKPDSLFGFIVQRGDRIQLLGQFLDPAGTNAQISRSIAYANRAIVAQPADSALFAALPALLTANGTSDAAAFARLTPETYASASQIGVDNALALAATARGPGLATGSEDVRPFTFAQMLGGWHRLGADAAAGTAATRSQSYGFLGGIGIGDATWSVGVFAGYLNDRQQIDALAARTKLDGAVAGLEARYAVPGGPGVTAAILYDGGTAHSTRALPGAGSASASYGLHSWVSDLSLSYDLGLSTDWTLRPRAGLTLVRTTRAALTETGSVFALSVARDRHVAGFADAGLTFARSDVSEAPLRPFVSLGVRYQFKGNRTDALAGYAGGGLGLTALGAARADLVGTAAAGLAYRLTTGLDLFSTVSSQTGRDDHQESISTGVRLRF</sequence>
<gene>
    <name evidence="3" type="ORF">V8201_12525</name>
</gene>
<dbReference type="PROSITE" id="PS51208">
    <property type="entry name" value="AUTOTRANSPORTER"/>
    <property type="match status" value="1"/>
</dbReference>
<comment type="caution">
    <text evidence="3">The sequence shown here is derived from an EMBL/GenBank/DDBJ whole genome shotgun (WGS) entry which is preliminary data.</text>
</comment>
<feature type="domain" description="Autotransporter" evidence="2">
    <location>
        <begin position="2115"/>
        <end position="2391"/>
    </location>
</feature>
<dbReference type="Gene3D" id="2.160.20.160">
    <property type="match status" value="2"/>
</dbReference>
<protein>
    <submittedName>
        <fullName evidence="3">Autotransporter outer membrane beta-barrel domain-containing protein</fullName>
    </submittedName>
</protein>
<dbReference type="InterPro" id="IPR005546">
    <property type="entry name" value="Autotransporte_beta"/>
</dbReference>
<dbReference type="InterPro" id="IPR036709">
    <property type="entry name" value="Autotransporte_beta_dom_sf"/>
</dbReference>
<feature type="chain" id="PRO_5046669773" evidence="1">
    <location>
        <begin position="34"/>
        <end position="2391"/>
    </location>
</feature>
<dbReference type="EMBL" id="JBBBDM010000005">
    <property type="protein sequence ID" value="MEI5687907.1"/>
    <property type="molecule type" value="Genomic_DNA"/>
</dbReference>
<reference evidence="3 4" key="1">
    <citation type="journal article" date="2013" name="Int. J. Syst. Evol. Microbiol.">
        <title>Sphingomonas kyungheensis sp. nov., a bacterium with ginsenoside-converting activity isolated from soil of a ginseng field.</title>
        <authorList>
            <person name="Son H.M."/>
            <person name="Yang J.E."/>
            <person name="Park Y."/>
            <person name="Han C.K."/>
            <person name="Kim S.G."/>
            <person name="Kook M."/>
            <person name="Yi T.H."/>
        </authorList>
    </citation>
    <scope>NUCLEOTIDE SEQUENCE [LARGE SCALE GENOMIC DNA]</scope>
    <source>
        <strain evidence="3 4">LMG 26582</strain>
    </source>
</reference>
<dbReference type="Proteomes" id="UP001367771">
    <property type="component" value="Unassembled WGS sequence"/>
</dbReference>
<evidence type="ECO:0000256" key="1">
    <source>
        <dbReference type="SAM" id="SignalP"/>
    </source>
</evidence>
<dbReference type="RefSeq" id="WP_336545515.1">
    <property type="nucleotide sequence ID" value="NZ_JBBBDM010000005.1"/>
</dbReference>
<organism evidence="3 4">
    <name type="scientific">Sphingomonas kyungheensis</name>
    <dbReference type="NCBI Taxonomy" id="1069987"/>
    <lineage>
        <taxon>Bacteria</taxon>
        <taxon>Pseudomonadati</taxon>
        <taxon>Pseudomonadota</taxon>
        <taxon>Alphaproteobacteria</taxon>
        <taxon>Sphingomonadales</taxon>
        <taxon>Sphingomonadaceae</taxon>
        <taxon>Sphingomonas</taxon>
    </lineage>
</organism>
<evidence type="ECO:0000259" key="2">
    <source>
        <dbReference type="PROSITE" id="PS51208"/>
    </source>
</evidence>
<dbReference type="SMART" id="SM00869">
    <property type="entry name" value="Autotransporter"/>
    <property type="match status" value="1"/>
</dbReference>
<proteinExistence type="predicted"/>
<keyword evidence="1" id="KW-0732">Signal</keyword>
<dbReference type="PRINTS" id="PR00313">
    <property type="entry name" value="CABNDNGRPT"/>
</dbReference>
<name>A0ABU8H4L3_9SPHN</name>
<feature type="signal peptide" evidence="1">
    <location>
        <begin position="1"/>
        <end position="33"/>
    </location>
</feature>
<evidence type="ECO:0000313" key="3">
    <source>
        <dbReference type="EMBL" id="MEI5687907.1"/>
    </source>
</evidence>
<evidence type="ECO:0000313" key="4">
    <source>
        <dbReference type="Proteomes" id="UP001367771"/>
    </source>
</evidence>
<dbReference type="SUPFAM" id="SSF103515">
    <property type="entry name" value="Autotransporter"/>
    <property type="match status" value="1"/>
</dbReference>